<reference evidence="14" key="1">
    <citation type="submission" date="2021-01" db="EMBL/GenBank/DDBJ databases">
        <title>A chromosome-scale assembly of European eel, Anguilla anguilla.</title>
        <authorList>
            <person name="Henkel C."/>
            <person name="Jong-Raadsen S.A."/>
            <person name="Dufour S."/>
            <person name="Weltzien F.-A."/>
            <person name="Palstra A.P."/>
            <person name="Pelster B."/>
            <person name="Spaink H.P."/>
            <person name="Van Den Thillart G.E."/>
            <person name="Jansen H."/>
            <person name="Zahm M."/>
            <person name="Klopp C."/>
            <person name="Cedric C."/>
            <person name="Louis A."/>
            <person name="Berthelot C."/>
            <person name="Parey E."/>
            <person name="Roest Crollius H."/>
            <person name="Montfort J."/>
            <person name="Robinson-Rechavi M."/>
            <person name="Bucao C."/>
            <person name="Bouchez O."/>
            <person name="Gislard M."/>
            <person name="Lluch J."/>
            <person name="Milhes M."/>
            <person name="Lampietro C."/>
            <person name="Lopez Roques C."/>
            <person name="Donnadieu C."/>
            <person name="Braasch I."/>
            <person name="Desvignes T."/>
            <person name="Postlethwait J."/>
            <person name="Bobe J."/>
            <person name="Guiguen Y."/>
            <person name="Dirks R."/>
        </authorList>
    </citation>
    <scope>NUCLEOTIDE SEQUENCE</scope>
    <source>
        <strain evidence="14">Tag_6206</strain>
        <tissue evidence="14">Liver</tissue>
    </source>
</reference>
<dbReference type="PROSITE" id="PS00028">
    <property type="entry name" value="ZINC_FINGER_C2H2_1"/>
    <property type="match status" value="5"/>
</dbReference>
<keyword evidence="7" id="KW-0805">Transcription regulation</keyword>
<feature type="region of interest" description="Disordered" evidence="12">
    <location>
        <begin position="212"/>
        <end position="248"/>
    </location>
</feature>
<dbReference type="PROSITE" id="PS50157">
    <property type="entry name" value="ZINC_FINGER_C2H2_2"/>
    <property type="match status" value="5"/>
</dbReference>
<keyword evidence="10" id="KW-0539">Nucleus</keyword>
<evidence type="ECO:0000256" key="1">
    <source>
        <dbReference type="ARBA" id="ARBA00003767"/>
    </source>
</evidence>
<dbReference type="FunFam" id="3.30.160.60:FF:001344">
    <property type="entry name" value="Zinc finger protein 16 like"/>
    <property type="match status" value="1"/>
</dbReference>
<dbReference type="EMBL" id="JAFIRN010000002">
    <property type="protein sequence ID" value="KAG5854735.1"/>
    <property type="molecule type" value="Genomic_DNA"/>
</dbReference>
<evidence type="ECO:0000256" key="11">
    <source>
        <dbReference type="PROSITE-ProRule" id="PRU00042"/>
    </source>
</evidence>
<dbReference type="SUPFAM" id="SSF57667">
    <property type="entry name" value="beta-beta-alpha zinc fingers"/>
    <property type="match status" value="3"/>
</dbReference>
<dbReference type="PANTHER" id="PTHR24381:SF445">
    <property type="entry name" value="GASTRULA ZINC FINGER PROTEIN XLCGF28.1-LIKE-RELATED"/>
    <property type="match status" value="1"/>
</dbReference>
<feature type="domain" description="C2H2-type" evidence="13">
    <location>
        <begin position="278"/>
        <end position="305"/>
    </location>
</feature>
<name>A0A9D3MU15_ANGAN</name>
<dbReference type="AlphaFoldDB" id="A0A9D3MU15"/>
<organism evidence="14 15">
    <name type="scientific">Anguilla anguilla</name>
    <name type="common">European freshwater eel</name>
    <name type="synonym">Muraena anguilla</name>
    <dbReference type="NCBI Taxonomy" id="7936"/>
    <lineage>
        <taxon>Eukaryota</taxon>
        <taxon>Metazoa</taxon>
        <taxon>Chordata</taxon>
        <taxon>Craniata</taxon>
        <taxon>Vertebrata</taxon>
        <taxon>Euteleostomi</taxon>
        <taxon>Actinopterygii</taxon>
        <taxon>Neopterygii</taxon>
        <taxon>Teleostei</taxon>
        <taxon>Anguilliformes</taxon>
        <taxon>Anguillidae</taxon>
        <taxon>Anguilla</taxon>
    </lineage>
</organism>
<evidence type="ECO:0000256" key="2">
    <source>
        <dbReference type="ARBA" id="ARBA00004123"/>
    </source>
</evidence>
<proteinExistence type="predicted"/>
<evidence type="ECO:0000256" key="9">
    <source>
        <dbReference type="ARBA" id="ARBA00023163"/>
    </source>
</evidence>
<feature type="domain" description="C2H2-type" evidence="13">
    <location>
        <begin position="306"/>
        <end position="333"/>
    </location>
</feature>
<keyword evidence="4" id="KW-0677">Repeat</keyword>
<evidence type="ECO:0000256" key="10">
    <source>
        <dbReference type="ARBA" id="ARBA00023242"/>
    </source>
</evidence>
<keyword evidence="15" id="KW-1185">Reference proteome</keyword>
<dbReference type="InterPro" id="IPR013087">
    <property type="entry name" value="Znf_C2H2_type"/>
</dbReference>
<evidence type="ECO:0000256" key="6">
    <source>
        <dbReference type="ARBA" id="ARBA00022833"/>
    </source>
</evidence>
<dbReference type="InterPro" id="IPR036236">
    <property type="entry name" value="Znf_C2H2_sf"/>
</dbReference>
<evidence type="ECO:0000256" key="12">
    <source>
        <dbReference type="SAM" id="MobiDB-lite"/>
    </source>
</evidence>
<evidence type="ECO:0000256" key="8">
    <source>
        <dbReference type="ARBA" id="ARBA00023125"/>
    </source>
</evidence>
<evidence type="ECO:0000313" key="14">
    <source>
        <dbReference type="EMBL" id="KAG5854735.1"/>
    </source>
</evidence>
<feature type="compositionally biased region" description="Polar residues" evidence="12">
    <location>
        <begin position="212"/>
        <end position="227"/>
    </location>
</feature>
<dbReference type="PANTHER" id="PTHR24381">
    <property type="entry name" value="ZINC FINGER PROTEIN"/>
    <property type="match status" value="1"/>
</dbReference>
<sequence length="392" mass="44425">MTKLQLLNAFMTERLMVAVQEILEVVGNTVSEYQQETTRIKRENESLRWKLREVGLEAETTWGTGAQLAALPVSRGKSHVEQQLGEQEWSSSLRQDTELTLTEEKQEITEEHRIRQREEDLVCSQITKSRDCSTSCTPELNTQAHETCTAPSVKNDCDRDSINPSRLFKIQVVNTEEVDSLPNMVSSQIKAEPNGVDYRVTEKLTESFSELNSDSVNNANGSGVQGWSASQSEAQEAEETQETDDGQRSYCCPECGKSFSHACHLKLHRRIHTGEKPYCCTECGKCFNHAGHFKVHQRIHTGEKPYSCLQCGKCFKQIGHLNVHVRIHTGEKPYVCNICGKGFIESGTLKIHCRTHTGERPYCCSLCGKTYNRRTHLNHHLRTHSRLKNLQS</sequence>
<comment type="subcellular location">
    <subcellularLocation>
        <location evidence="2">Nucleus</location>
    </subcellularLocation>
</comment>
<protein>
    <recommendedName>
        <fullName evidence="13">C2H2-type domain-containing protein</fullName>
    </recommendedName>
</protein>
<evidence type="ECO:0000256" key="7">
    <source>
        <dbReference type="ARBA" id="ARBA00023015"/>
    </source>
</evidence>
<keyword evidence="9" id="KW-0804">Transcription</keyword>
<keyword evidence="5 11" id="KW-0863">Zinc-finger</keyword>
<dbReference type="GO" id="GO:0008270">
    <property type="term" value="F:zinc ion binding"/>
    <property type="evidence" value="ECO:0007669"/>
    <property type="project" value="UniProtKB-KW"/>
</dbReference>
<dbReference type="GO" id="GO:0000977">
    <property type="term" value="F:RNA polymerase II transcription regulatory region sequence-specific DNA binding"/>
    <property type="evidence" value="ECO:0007669"/>
    <property type="project" value="TreeGrafter"/>
</dbReference>
<feature type="domain" description="C2H2-type" evidence="13">
    <location>
        <begin position="362"/>
        <end position="389"/>
    </location>
</feature>
<dbReference type="Gene3D" id="3.30.160.60">
    <property type="entry name" value="Classic Zinc Finger"/>
    <property type="match status" value="5"/>
</dbReference>
<keyword evidence="3" id="KW-0479">Metal-binding</keyword>
<feature type="compositionally biased region" description="Acidic residues" evidence="12">
    <location>
        <begin position="235"/>
        <end position="244"/>
    </location>
</feature>
<dbReference type="GO" id="GO:0000981">
    <property type="term" value="F:DNA-binding transcription factor activity, RNA polymerase II-specific"/>
    <property type="evidence" value="ECO:0007669"/>
    <property type="project" value="TreeGrafter"/>
</dbReference>
<comment type="caution">
    <text evidence="14">The sequence shown here is derived from an EMBL/GenBank/DDBJ whole genome shotgun (WGS) entry which is preliminary data.</text>
</comment>
<keyword evidence="8" id="KW-0238">DNA-binding</keyword>
<comment type="function">
    <text evidence="1">May be involved in transcriptional regulation.</text>
</comment>
<feature type="domain" description="C2H2-type" evidence="13">
    <location>
        <begin position="334"/>
        <end position="361"/>
    </location>
</feature>
<evidence type="ECO:0000256" key="3">
    <source>
        <dbReference type="ARBA" id="ARBA00022723"/>
    </source>
</evidence>
<dbReference type="FunFam" id="3.30.160.60:FF:002005">
    <property type="entry name" value="Zinc finger protein 200"/>
    <property type="match status" value="1"/>
</dbReference>
<evidence type="ECO:0000259" key="13">
    <source>
        <dbReference type="PROSITE" id="PS50157"/>
    </source>
</evidence>
<gene>
    <name evidence="14" type="ORF">ANANG_G00040930</name>
</gene>
<evidence type="ECO:0000256" key="5">
    <source>
        <dbReference type="ARBA" id="ARBA00022771"/>
    </source>
</evidence>
<accession>A0A9D3MU15</accession>
<dbReference type="FunFam" id="3.30.160.60:FF:002343">
    <property type="entry name" value="Zinc finger protein 33A"/>
    <property type="match status" value="2"/>
</dbReference>
<dbReference type="Proteomes" id="UP001044222">
    <property type="component" value="Unassembled WGS sequence"/>
</dbReference>
<evidence type="ECO:0000256" key="4">
    <source>
        <dbReference type="ARBA" id="ARBA00022737"/>
    </source>
</evidence>
<dbReference type="Pfam" id="PF00096">
    <property type="entry name" value="zf-C2H2"/>
    <property type="match status" value="5"/>
</dbReference>
<dbReference type="FunFam" id="3.30.160.60:FF:000097">
    <property type="entry name" value="Zinc finger protein"/>
    <property type="match status" value="1"/>
</dbReference>
<feature type="domain" description="C2H2-type" evidence="13">
    <location>
        <begin position="250"/>
        <end position="277"/>
    </location>
</feature>
<evidence type="ECO:0000313" key="15">
    <source>
        <dbReference type="Proteomes" id="UP001044222"/>
    </source>
</evidence>
<dbReference type="GO" id="GO:0005634">
    <property type="term" value="C:nucleus"/>
    <property type="evidence" value="ECO:0007669"/>
    <property type="project" value="UniProtKB-SubCell"/>
</dbReference>
<keyword evidence="6" id="KW-0862">Zinc</keyword>
<dbReference type="SMART" id="SM00355">
    <property type="entry name" value="ZnF_C2H2"/>
    <property type="match status" value="5"/>
</dbReference>